<dbReference type="STRING" id="7719.ENSCINP00000031673"/>
<dbReference type="PROSITE" id="PS50059">
    <property type="entry name" value="FKBP_PPIASE"/>
    <property type="match status" value="1"/>
</dbReference>
<dbReference type="Ensembl" id="ENSCINT00000030240.1">
    <property type="protein sequence ID" value="ENSCINP00000031673.1"/>
    <property type="gene ID" value="ENSCING00000018615.1"/>
</dbReference>
<dbReference type="AlphaFoldDB" id="H2XPT9"/>
<dbReference type="InParanoid" id="H2XPT9"/>
<dbReference type="InterPro" id="IPR050689">
    <property type="entry name" value="FKBP-type_PPIase"/>
</dbReference>
<keyword evidence="3 5" id="KW-0697">Rotamase</keyword>
<dbReference type="HOGENOM" id="CLU_013615_12_2_1"/>
<dbReference type="GO" id="GO:0003755">
    <property type="term" value="F:peptidyl-prolyl cis-trans isomerase activity"/>
    <property type="evidence" value="ECO:0000318"/>
    <property type="project" value="GO_Central"/>
</dbReference>
<reference evidence="7" key="4">
    <citation type="submission" date="2025-09" db="UniProtKB">
        <authorList>
            <consortium name="Ensembl"/>
        </authorList>
    </citation>
    <scope>IDENTIFICATION</scope>
</reference>
<sequence length="113" mass="12769">MKMVLDKGSGSLPRPGDVISMHCVGYLDENPPVQFWSTRELGQRIFSFAVGKKQVIKGWDEGAASMKLREKSRLKIEAKKAYGVFGFEAWGIPPNCDIILELEVVSIRRMRQL</sequence>
<dbReference type="InterPro" id="IPR001179">
    <property type="entry name" value="PPIase_FKBP_dom"/>
</dbReference>
<dbReference type="Proteomes" id="UP000008144">
    <property type="component" value="Chromosome 3"/>
</dbReference>
<keyword evidence="8" id="KW-1185">Reference proteome</keyword>
<proteinExistence type="predicted"/>
<dbReference type="EC" id="5.2.1.8" evidence="2 5"/>
<reference evidence="8" key="1">
    <citation type="journal article" date="2002" name="Science">
        <title>The draft genome of Ciona intestinalis: insights into chordate and vertebrate origins.</title>
        <authorList>
            <person name="Dehal P."/>
            <person name="Satou Y."/>
            <person name="Campbell R.K."/>
            <person name="Chapman J."/>
            <person name="Degnan B."/>
            <person name="De Tomaso A."/>
            <person name="Davidson B."/>
            <person name="Di Gregorio A."/>
            <person name="Gelpke M."/>
            <person name="Goodstein D.M."/>
            <person name="Harafuji N."/>
            <person name="Hastings K.E."/>
            <person name="Ho I."/>
            <person name="Hotta K."/>
            <person name="Huang W."/>
            <person name="Kawashima T."/>
            <person name="Lemaire P."/>
            <person name="Martinez D."/>
            <person name="Meinertzhagen I.A."/>
            <person name="Necula S."/>
            <person name="Nonaka M."/>
            <person name="Putnam N."/>
            <person name="Rash S."/>
            <person name="Saiga H."/>
            <person name="Satake M."/>
            <person name="Terry A."/>
            <person name="Yamada L."/>
            <person name="Wang H.G."/>
            <person name="Awazu S."/>
            <person name="Azumi K."/>
            <person name="Boore J."/>
            <person name="Branno M."/>
            <person name="Chin-Bow S."/>
            <person name="DeSantis R."/>
            <person name="Doyle S."/>
            <person name="Francino P."/>
            <person name="Keys D.N."/>
            <person name="Haga S."/>
            <person name="Hayashi H."/>
            <person name="Hino K."/>
            <person name="Imai K.S."/>
            <person name="Inaba K."/>
            <person name="Kano S."/>
            <person name="Kobayashi K."/>
            <person name="Kobayashi M."/>
            <person name="Lee B.I."/>
            <person name="Makabe K.W."/>
            <person name="Manohar C."/>
            <person name="Matassi G."/>
            <person name="Medina M."/>
            <person name="Mochizuki Y."/>
            <person name="Mount S."/>
            <person name="Morishita T."/>
            <person name="Miura S."/>
            <person name="Nakayama A."/>
            <person name="Nishizaka S."/>
            <person name="Nomoto H."/>
            <person name="Ohta F."/>
            <person name="Oishi K."/>
            <person name="Rigoutsos I."/>
            <person name="Sano M."/>
            <person name="Sasaki A."/>
            <person name="Sasakura Y."/>
            <person name="Shoguchi E."/>
            <person name="Shin-i T."/>
            <person name="Spagnuolo A."/>
            <person name="Stainier D."/>
            <person name="Suzuki M.M."/>
            <person name="Tassy O."/>
            <person name="Takatori N."/>
            <person name="Tokuoka M."/>
            <person name="Yagi K."/>
            <person name="Yoshizaki F."/>
            <person name="Wada S."/>
            <person name="Zhang C."/>
            <person name="Hyatt P.D."/>
            <person name="Larimer F."/>
            <person name="Detter C."/>
            <person name="Doggett N."/>
            <person name="Glavina T."/>
            <person name="Hawkins T."/>
            <person name="Richardson P."/>
            <person name="Lucas S."/>
            <person name="Kohara Y."/>
            <person name="Levine M."/>
            <person name="Satoh N."/>
            <person name="Rokhsar D.S."/>
        </authorList>
    </citation>
    <scope>NUCLEOTIDE SEQUENCE [LARGE SCALE GENOMIC DNA]</scope>
</reference>
<reference evidence="7" key="2">
    <citation type="journal article" date="2008" name="Genome Biol.">
        <title>Improved genome assembly and evidence-based global gene model set for the chordate Ciona intestinalis: new insight into intron and operon populations.</title>
        <authorList>
            <person name="Satou Y."/>
            <person name="Mineta K."/>
            <person name="Ogasawara M."/>
            <person name="Sasakura Y."/>
            <person name="Shoguchi E."/>
            <person name="Ueno K."/>
            <person name="Yamada L."/>
            <person name="Matsumoto J."/>
            <person name="Wasserscheid J."/>
            <person name="Dewar K."/>
            <person name="Wiley G.B."/>
            <person name="Macmil S.L."/>
            <person name="Roe B.A."/>
            <person name="Zeller R.W."/>
            <person name="Hastings K.E."/>
            <person name="Lemaire P."/>
            <person name="Lindquist E."/>
            <person name="Endo T."/>
            <person name="Hotta K."/>
            <person name="Inaba K."/>
        </authorList>
    </citation>
    <scope>NUCLEOTIDE SEQUENCE [LARGE SCALE GENOMIC DNA]</scope>
    <source>
        <strain evidence="7">wild type</strain>
    </source>
</reference>
<dbReference type="PANTHER" id="PTHR10516">
    <property type="entry name" value="PEPTIDYL-PROLYL CIS-TRANS ISOMERASE"/>
    <property type="match status" value="1"/>
</dbReference>
<evidence type="ECO:0000256" key="3">
    <source>
        <dbReference type="ARBA" id="ARBA00023110"/>
    </source>
</evidence>
<evidence type="ECO:0000259" key="6">
    <source>
        <dbReference type="PROSITE" id="PS50059"/>
    </source>
</evidence>
<dbReference type="SUPFAM" id="SSF54534">
    <property type="entry name" value="FKBP-like"/>
    <property type="match status" value="1"/>
</dbReference>
<protein>
    <recommendedName>
        <fullName evidence="2 5">peptidylprolyl isomerase</fullName>
        <ecNumber evidence="2 5">5.2.1.8</ecNumber>
    </recommendedName>
</protein>
<name>H2XPT9_CIOIN</name>
<dbReference type="Pfam" id="PF00254">
    <property type="entry name" value="FKBP_C"/>
    <property type="match status" value="1"/>
</dbReference>
<comment type="catalytic activity">
    <reaction evidence="1 5">
        <text>[protein]-peptidylproline (omega=180) = [protein]-peptidylproline (omega=0)</text>
        <dbReference type="Rhea" id="RHEA:16237"/>
        <dbReference type="Rhea" id="RHEA-COMP:10747"/>
        <dbReference type="Rhea" id="RHEA-COMP:10748"/>
        <dbReference type="ChEBI" id="CHEBI:83833"/>
        <dbReference type="ChEBI" id="CHEBI:83834"/>
        <dbReference type="EC" id="5.2.1.8"/>
    </reaction>
</comment>
<dbReference type="InterPro" id="IPR046357">
    <property type="entry name" value="PPIase_dom_sf"/>
</dbReference>
<evidence type="ECO:0000256" key="4">
    <source>
        <dbReference type="ARBA" id="ARBA00023235"/>
    </source>
</evidence>
<organism evidence="7 8">
    <name type="scientific">Ciona intestinalis</name>
    <name type="common">Transparent sea squirt</name>
    <name type="synonym">Ascidia intestinalis</name>
    <dbReference type="NCBI Taxonomy" id="7719"/>
    <lineage>
        <taxon>Eukaryota</taxon>
        <taxon>Metazoa</taxon>
        <taxon>Chordata</taxon>
        <taxon>Tunicata</taxon>
        <taxon>Ascidiacea</taxon>
        <taxon>Phlebobranchia</taxon>
        <taxon>Cionidae</taxon>
        <taxon>Ciona</taxon>
    </lineage>
</organism>
<keyword evidence="4 5" id="KW-0413">Isomerase</keyword>
<dbReference type="FunCoup" id="H2XPT9">
    <property type="interactions" value="1"/>
</dbReference>
<feature type="domain" description="PPIase FKBP-type" evidence="6">
    <location>
        <begin position="16"/>
        <end position="108"/>
    </location>
</feature>
<dbReference type="EMBL" id="EAAA01001773">
    <property type="status" value="NOT_ANNOTATED_CDS"/>
    <property type="molecule type" value="Genomic_DNA"/>
</dbReference>
<reference evidence="7" key="3">
    <citation type="submission" date="2025-08" db="UniProtKB">
        <authorList>
            <consortium name="Ensembl"/>
        </authorList>
    </citation>
    <scope>IDENTIFICATION</scope>
</reference>
<dbReference type="OMA" id="ETITVHC"/>
<evidence type="ECO:0000256" key="5">
    <source>
        <dbReference type="PROSITE-ProRule" id="PRU00277"/>
    </source>
</evidence>
<evidence type="ECO:0000256" key="1">
    <source>
        <dbReference type="ARBA" id="ARBA00000971"/>
    </source>
</evidence>
<evidence type="ECO:0000313" key="8">
    <source>
        <dbReference type="Proteomes" id="UP000008144"/>
    </source>
</evidence>
<dbReference type="PANTHER" id="PTHR10516:SF443">
    <property type="entry name" value="FK506-BINDING PROTEIN 59-RELATED"/>
    <property type="match status" value="1"/>
</dbReference>
<evidence type="ECO:0000256" key="2">
    <source>
        <dbReference type="ARBA" id="ARBA00013194"/>
    </source>
</evidence>
<evidence type="ECO:0000313" key="7">
    <source>
        <dbReference type="Ensembl" id="ENSCINP00000031673.1"/>
    </source>
</evidence>
<accession>H2XPT9</accession>
<dbReference type="Gene3D" id="3.10.50.40">
    <property type="match status" value="1"/>
</dbReference>